<organism evidence="2 3">
    <name type="scientific">Brassica carinata</name>
    <name type="common">Ethiopian mustard</name>
    <name type="synonym">Abyssinian cabbage</name>
    <dbReference type="NCBI Taxonomy" id="52824"/>
    <lineage>
        <taxon>Eukaryota</taxon>
        <taxon>Viridiplantae</taxon>
        <taxon>Streptophyta</taxon>
        <taxon>Embryophyta</taxon>
        <taxon>Tracheophyta</taxon>
        <taxon>Spermatophyta</taxon>
        <taxon>Magnoliopsida</taxon>
        <taxon>eudicotyledons</taxon>
        <taxon>Gunneridae</taxon>
        <taxon>Pentapetalae</taxon>
        <taxon>rosids</taxon>
        <taxon>malvids</taxon>
        <taxon>Brassicales</taxon>
        <taxon>Brassicaceae</taxon>
        <taxon>Brassiceae</taxon>
        <taxon>Brassica</taxon>
    </lineage>
</organism>
<feature type="transmembrane region" description="Helical" evidence="1">
    <location>
        <begin position="98"/>
        <end position="120"/>
    </location>
</feature>
<dbReference type="Proteomes" id="UP000886595">
    <property type="component" value="Unassembled WGS sequence"/>
</dbReference>
<accession>A0A8X7PLL5</accession>
<keyword evidence="1" id="KW-0472">Membrane</keyword>
<proteinExistence type="predicted"/>
<keyword evidence="1" id="KW-0812">Transmembrane</keyword>
<comment type="caution">
    <text evidence="2">The sequence shown here is derived from an EMBL/GenBank/DDBJ whole genome shotgun (WGS) entry which is preliminary data.</text>
</comment>
<feature type="transmembrane region" description="Helical" evidence="1">
    <location>
        <begin position="153"/>
        <end position="175"/>
    </location>
</feature>
<dbReference type="AlphaFoldDB" id="A0A8X7PLL5"/>
<protein>
    <submittedName>
        <fullName evidence="2">Uncharacterized protein</fullName>
    </submittedName>
</protein>
<evidence type="ECO:0000313" key="2">
    <source>
        <dbReference type="EMBL" id="KAG2253237.1"/>
    </source>
</evidence>
<reference evidence="2 3" key="1">
    <citation type="submission" date="2020-02" db="EMBL/GenBank/DDBJ databases">
        <authorList>
            <person name="Ma Q."/>
            <person name="Huang Y."/>
            <person name="Song X."/>
            <person name="Pei D."/>
        </authorList>
    </citation>
    <scope>NUCLEOTIDE SEQUENCE [LARGE SCALE GENOMIC DNA]</scope>
    <source>
        <strain evidence="2">Sxm20200214</strain>
        <tissue evidence="2">Leaf</tissue>
    </source>
</reference>
<gene>
    <name evidence="2" type="ORF">Bca52824_083373</name>
</gene>
<name>A0A8X7PLL5_BRACI</name>
<keyword evidence="1" id="KW-1133">Transmembrane helix</keyword>
<keyword evidence="3" id="KW-1185">Reference proteome</keyword>
<evidence type="ECO:0000256" key="1">
    <source>
        <dbReference type="SAM" id="Phobius"/>
    </source>
</evidence>
<sequence>MVISQAEESDFRALQEAPYASWRGSSAWRRFGDSSTDSSAVFGLSVVLGEGRAVAVLCSLMGVQLVLSACVGARGGLSRSAAPERCWRRRLWRLQGDVVAFLSIFLPLPVCLILATGLSFRRQKHTFTRFLEEATDEGLEGLCLSAGSPLSSVAWSVVATFPSTVSIVVFMVVLLH</sequence>
<evidence type="ECO:0000313" key="3">
    <source>
        <dbReference type="Proteomes" id="UP000886595"/>
    </source>
</evidence>
<dbReference type="EMBL" id="JAAMPC010000016">
    <property type="protein sequence ID" value="KAG2253237.1"/>
    <property type="molecule type" value="Genomic_DNA"/>
</dbReference>